<dbReference type="AlphaFoldDB" id="A0A1I6M8D5"/>
<evidence type="ECO:0000313" key="2">
    <source>
        <dbReference type="Proteomes" id="UP000198824"/>
    </source>
</evidence>
<protein>
    <recommendedName>
        <fullName evidence="3">Regulatory protein RecX</fullName>
    </recommendedName>
</protein>
<sequence length="66" mass="7163">MTSKPTLLERAYSLARAGDYADMDLLRRKLKSEGYDAVDAHISGSVVVALRKLIKEARLVGGTPTS</sequence>
<dbReference type="OrthoDB" id="7205828at2"/>
<keyword evidence="2" id="KW-1185">Reference proteome</keyword>
<evidence type="ECO:0008006" key="3">
    <source>
        <dbReference type="Google" id="ProtNLM"/>
    </source>
</evidence>
<name>A0A1I6M8D5_9SPHN</name>
<evidence type="ECO:0000313" key="1">
    <source>
        <dbReference type="EMBL" id="SFS11883.1"/>
    </source>
</evidence>
<dbReference type="Proteomes" id="UP000198824">
    <property type="component" value="Unassembled WGS sequence"/>
</dbReference>
<dbReference type="EMBL" id="FOZG01000003">
    <property type="protein sequence ID" value="SFS11883.1"/>
    <property type="molecule type" value="Genomic_DNA"/>
</dbReference>
<reference evidence="1 2" key="1">
    <citation type="submission" date="2016-10" db="EMBL/GenBank/DDBJ databases">
        <authorList>
            <person name="de Groot N.N."/>
        </authorList>
    </citation>
    <scope>NUCLEOTIDE SEQUENCE [LARGE SCALE GENOMIC DNA]</scope>
    <source>
        <strain evidence="1 2">S5-249</strain>
    </source>
</reference>
<proteinExistence type="predicted"/>
<gene>
    <name evidence="1" type="ORF">SAMN05192580_3649</name>
</gene>
<accession>A0A1I6M8D5</accession>
<dbReference type="RefSeq" id="WP_093316834.1">
    <property type="nucleotide sequence ID" value="NZ_FOZG01000003.1"/>
</dbReference>
<organism evidence="1 2">
    <name type="scientific">Sphingomonas jatrophae</name>
    <dbReference type="NCBI Taxonomy" id="1166337"/>
    <lineage>
        <taxon>Bacteria</taxon>
        <taxon>Pseudomonadati</taxon>
        <taxon>Pseudomonadota</taxon>
        <taxon>Alphaproteobacteria</taxon>
        <taxon>Sphingomonadales</taxon>
        <taxon>Sphingomonadaceae</taxon>
        <taxon>Sphingomonas</taxon>
    </lineage>
</organism>